<feature type="transmembrane region" description="Helical" evidence="9">
    <location>
        <begin position="285"/>
        <end position="302"/>
    </location>
</feature>
<evidence type="ECO:0000256" key="9">
    <source>
        <dbReference type="SAM" id="Phobius"/>
    </source>
</evidence>
<evidence type="ECO:0000256" key="3">
    <source>
        <dbReference type="ARBA" id="ARBA00022448"/>
    </source>
</evidence>
<gene>
    <name evidence="10" type="ORF">CK498_24975</name>
</gene>
<reference evidence="10 11" key="1">
    <citation type="submission" date="2017-08" db="EMBL/GenBank/DDBJ databases">
        <title>Halomonas alkalisoli sp. nov., isolated from saline alkaline soil.</title>
        <authorList>
            <person name="Wang D."/>
            <person name="Zhang G."/>
        </authorList>
    </citation>
    <scope>NUCLEOTIDE SEQUENCE [LARGE SCALE GENOMIC DNA]</scope>
    <source>
        <strain evidence="10 11">WRN001</strain>
    </source>
</reference>
<evidence type="ECO:0000256" key="7">
    <source>
        <dbReference type="ARBA" id="ARBA00022989"/>
    </source>
</evidence>
<organism evidence="10 11">
    <name type="scientific">Halomonas salipaludis</name>
    <dbReference type="NCBI Taxonomy" id="2032625"/>
    <lineage>
        <taxon>Bacteria</taxon>
        <taxon>Pseudomonadati</taxon>
        <taxon>Pseudomonadota</taxon>
        <taxon>Gammaproteobacteria</taxon>
        <taxon>Oceanospirillales</taxon>
        <taxon>Halomonadaceae</taxon>
        <taxon>Halomonas</taxon>
    </lineage>
</organism>
<evidence type="ECO:0000256" key="1">
    <source>
        <dbReference type="ARBA" id="ARBA00004429"/>
    </source>
</evidence>
<dbReference type="AlphaFoldDB" id="A0A2A2EN73"/>
<dbReference type="OrthoDB" id="5422926at2"/>
<evidence type="ECO:0000313" key="11">
    <source>
        <dbReference type="Proteomes" id="UP000217771"/>
    </source>
</evidence>
<feature type="transmembrane region" description="Helical" evidence="9">
    <location>
        <begin position="29"/>
        <end position="53"/>
    </location>
</feature>
<keyword evidence="7 9" id="KW-1133">Transmembrane helix</keyword>
<dbReference type="GO" id="GO:0022857">
    <property type="term" value="F:transmembrane transporter activity"/>
    <property type="evidence" value="ECO:0007669"/>
    <property type="project" value="InterPro"/>
</dbReference>
<dbReference type="PANTHER" id="PTHR32196:SF21">
    <property type="entry name" value="ABC TRANSPORTER PERMEASE PROTEIN YPHD-RELATED"/>
    <property type="match status" value="1"/>
</dbReference>
<keyword evidence="8 9" id="KW-0472">Membrane</keyword>
<feature type="transmembrane region" description="Helical" evidence="9">
    <location>
        <begin position="261"/>
        <end position="278"/>
    </location>
</feature>
<feature type="transmembrane region" description="Helical" evidence="9">
    <location>
        <begin position="141"/>
        <end position="158"/>
    </location>
</feature>
<comment type="subcellular location">
    <subcellularLocation>
        <location evidence="1">Cell inner membrane</location>
        <topology evidence="1">Multi-pass membrane protein</topology>
    </subcellularLocation>
</comment>
<comment type="similarity">
    <text evidence="2">Belongs to the binding-protein-dependent transport system permease family. AraH/RbsC subfamily.</text>
</comment>
<protein>
    <submittedName>
        <fullName evidence="10">Sugar ABC transporter permease</fullName>
    </submittedName>
</protein>
<feature type="transmembrane region" description="Helical" evidence="9">
    <location>
        <begin position="65"/>
        <end position="81"/>
    </location>
</feature>
<dbReference type="PANTHER" id="PTHR32196">
    <property type="entry name" value="ABC TRANSPORTER PERMEASE PROTEIN YPHD-RELATED-RELATED"/>
    <property type="match status" value="1"/>
</dbReference>
<proteinExistence type="inferred from homology"/>
<evidence type="ECO:0000256" key="5">
    <source>
        <dbReference type="ARBA" id="ARBA00022519"/>
    </source>
</evidence>
<accession>A0A2A2EN73</accession>
<dbReference type="CDD" id="cd06579">
    <property type="entry name" value="TM_PBP1_transp_AraH_like"/>
    <property type="match status" value="1"/>
</dbReference>
<sequence length="334" mass="34959">MSQQVLAKDKGVEEPAKNSGISKRLSDFMVSYGIIIAFLFICAVLSVISPYFLSTNNLLNVLRQVSINGVLAIGMTFVILTRGIDLSVGSLMACSSIVAASFAAGSEASFILVPIMMGLVTGLTLGAVNGLLIARFAIPPFVMTLGMLSMARGLTYIYNDGMPISNLDATFRFIGQGVVLGMPVPVLLFLGVFLISWFTLRYTTFGRYVYAVGGNPQAAMVSGINVRRVTFTVYAISGLLCGLAGLMIAARTGAALPQAGVAYELDAIAAVVIGGTSLAGGRGRIVGTLFGVLIIGVLNNGLDLLGVSSFYQQVVKGGIIVLAVMLDRSRLSSS</sequence>
<name>A0A2A2EN73_9GAMM</name>
<keyword evidence="6 9" id="KW-0812">Transmembrane</keyword>
<evidence type="ECO:0000256" key="6">
    <source>
        <dbReference type="ARBA" id="ARBA00022692"/>
    </source>
</evidence>
<dbReference type="GO" id="GO:0005886">
    <property type="term" value="C:plasma membrane"/>
    <property type="evidence" value="ECO:0007669"/>
    <property type="project" value="UniProtKB-SubCell"/>
</dbReference>
<keyword evidence="5" id="KW-0997">Cell inner membrane</keyword>
<keyword evidence="11" id="KW-1185">Reference proteome</keyword>
<dbReference type="Pfam" id="PF02653">
    <property type="entry name" value="BPD_transp_2"/>
    <property type="match status" value="1"/>
</dbReference>
<evidence type="ECO:0000256" key="2">
    <source>
        <dbReference type="ARBA" id="ARBA00007942"/>
    </source>
</evidence>
<keyword evidence="3" id="KW-0813">Transport</keyword>
<dbReference type="InterPro" id="IPR001851">
    <property type="entry name" value="ABC_transp_permease"/>
</dbReference>
<comment type="caution">
    <text evidence="10">The sequence shown here is derived from an EMBL/GenBank/DDBJ whole genome shotgun (WGS) entry which is preliminary data.</text>
</comment>
<dbReference type="RefSeq" id="WP_095623559.1">
    <property type="nucleotide sequence ID" value="NZ_NSKB01000019.1"/>
</dbReference>
<keyword evidence="4" id="KW-1003">Cell membrane</keyword>
<feature type="transmembrane region" description="Helical" evidence="9">
    <location>
        <begin position="178"/>
        <end position="200"/>
    </location>
</feature>
<feature type="transmembrane region" description="Helical" evidence="9">
    <location>
        <begin position="111"/>
        <end position="134"/>
    </location>
</feature>
<feature type="transmembrane region" description="Helical" evidence="9">
    <location>
        <begin position="229"/>
        <end position="249"/>
    </location>
</feature>
<evidence type="ECO:0000256" key="8">
    <source>
        <dbReference type="ARBA" id="ARBA00023136"/>
    </source>
</evidence>
<dbReference type="EMBL" id="NSKB01000019">
    <property type="protein sequence ID" value="PAU73960.1"/>
    <property type="molecule type" value="Genomic_DNA"/>
</dbReference>
<evidence type="ECO:0000313" key="10">
    <source>
        <dbReference type="EMBL" id="PAU73960.1"/>
    </source>
</evidence>
<evidence type="ECO:0000256" key="4">
    <source>
        <dbReference type="ARBA" id="ARBA00022475"/>
    </source>
</evidence>
<dbReference type="Proteomes" id="UP000217771">
    <property type="component" value="Unassembled WGS sequence"/>
</dbReference>